<feature type="compositionally biased region" description="Low complexity" evidence="1">
    <location>
        <begin position="281"/>
        <end position="296"/>
    </location>
</feature>
<dbReference type="AlphaFoldDB" id="A0A8E2JDX7"/>
<proteinExistence type="predicted"/>
<protein>
    <submittedName>
        <fullName evidence="2">Uncharacterized protein</fullName>
    </submittedName>
</protein>
<evidence type="ECO:0000313" key="3">
    <source>
        <dbReference type="Proteomes" id="UP000250266"/>
    </source>
</evidence>
<feature type="compositionally biased region" description="Acidic residues" evidence="1">
    <location>
        <begin position="394"/>
        <end position="408"/>
    </location>
</feature>
<feature type="region of interest" description="Disordered" evidence="1">
    <location>
        <begin position="435"/>
        <end position="463"/>
    </location>
</feature>
<feature type="compositionally biased region" description="Polar residues" evidence="1">
    <location>
        <begin position="87"/>
        <end position="104"/>
    </location>
</feature>
<feature type="region of interest" description="Disordered" evidence="1">
    <location>
        <begin position="274"/>
        <end position="349"/>
    </location>
</feature>
<evidence type="ECO:0000313" key="2">
    <source>
        <dbReference type="EMBL" id="OCK78827.1"/>
    </source>
</evidence>
<feature type="region of interest" description="Disordered" evidence="1">
    <location>
        <begin position="153"/>
        <end position="257"/>
    </location>
</feature>
<sequence length="934" mass="101335">MSARFSSTSTLPSSAEAEPADNMFSHAHKQSQPLPPPPPHSSSSHTFSIREAAARTFTFSKNHKTAEPASDPHLASAESGEPHSPNDMVNGNRSRALTTSSYASTAMPPRVEADLHLGASDFGSSFDDMFSNYNNNKRRSTIVDVAAISAMRSESEPVLSAPEKSLTTPHRSYQPEPLQIDRSLRVEPSPTSWDSRDSGDRLIMASPTTEEPSRPPPVPPHTYLTAPTPTADRHTSPRVISRGNLRSSSSFEDEDAKLVRQSLVSRSNYLEANTVQRKPISTSSSSDTSMQTPMSSRSASNNTTPRAPGHAHVDDEESDSLFDLKKTNKVDSAQAASPNASADDDENRPLFDHTTIAAANAARKFTESAPARRVMREDQFRKQKQLSAAHPPVDESDSDSSADDYDDEDEAKAIAQQQELRRKQERQLQMNREIMRKTTAGGDPNRPGSQADTQSMNDSGYPPEMFINRPDDWEDEDIPLGILKEHGFPSHIRPPTKPADAAPSFIRSQSGLPDRPASAGALGGGVSRASLPAFARNLPVDPYFGASLVRPSNRESLAFGGNNSMFGPQNMGQGSVYGGSGAAPNVPTGGLIAVIQEEERAKKVRRASPGSTYGYGSTFHQNQLMPQMPMAMPQRQSQFLPMQMQQMQQQQQQQQQQMWMMGMMQQPYGGQMNSPEFAAAVAKEMLMQTQMQIQQMQMGGGMQNPQVGGMQGMQQMSPQMGGMPPGMQQQQQMGMPPYQQASGGFLSPNVAAQNGMMQQRPMSMASNSAPMPGQQQRAMSMLAPPPRWGAPQPTISNYSPSIYNLNPLSASQGGYAPSLAPSERSNVGMASRYRPVANQPLDGTSSVSSVTMLASGGAPAETKAPEKEKSTIKGILKKGVGAGQGQAKQRAEEAQPQDEEDSWAKTIKARKNKWAAKKEVPAEPQLKDLYFEGV</sequence>
<dbReference type="PANTHER" id="PTHR42068:SF1">
    <property type="entry name" value="YALI0B18964P"/>
    <property type="match status" value="1"/>
</dbReference>
<dbReference type="EMBL" id="KV745038">
    <property type="protein sequence ID" value="OCK78827.1"/>
    <property type="molecule type" value="Genomic_DNA"/>
</dbReference>
<reference evidence="2 3" key="1">
    <citation type="journal article" date="2016" name="Nat. Commun.">
        <title>Ectomycorrhizal ecology is imprinted in the genome of the dominant symbiotic fungus Cenococcum geophilum.</title>
        <authorList>
            <consortium name="DOE Joint Genome Institute"/>
            <person name="Peter M."/>
            <person name="Kohler A."/>
            <person name="Ohm R.A."/>
            <person name="Kuo A."/>
            <person name="Krutzmann J."/>
            <person name="Morin E."/>
            <person name="Arend M."/>
            <person name="Barry K.W."/>
            <person name="Binder M."/>
            <person name="Choi C."/>
            <person name="Clum A."/>
            <person name="Copeland A."/>
            <person name="Grisel N."/>
            <person name="Haridas S."/>
            <person name="Kipfer T."/>
            <person name="LaButti K."/>
            <person name="Lindquist E."/>
            <person name="Lipzen A."/>
            <person name="Maire R."/>
            <person name="Meier B."/>
            <person name="Mihaltcheva S."/>
            <person name="Molinier V."/>
            <person name="Murat C."/>
            <person name="Poggeler S."/>
            <person name="Quandt C.A."/>
            <person name="Sperisen C."/>
            <person name="Tritt A."/>
            <person name="Tisserant E."/>
            <person name="Crous P.W."/>
            <person name="Henrissat B."/>
            <person name="Nehls U."/>
            <person name="Egli S."/>
            <person name="Spatafora J.W."/>
            <person name="Grigoriev I.V."/>
            <person name="Martin F.M."/>
        </authorList>
    </citation>
    <scope>NUCLEOTIDE SEQUENCE [LARGE SCALE GENOMIC DNA]</scope>
    <source>
        <strain evidence="2 3">CBS 459.81</strain>
    </source>
</reference>
<feature type="region of interest" description="Disordered" evidence="1">
    <location>
        <begin position="1"/>
        <end position="105"/>
    </location>
</feature>
<organism evidence="2 3">
    <name type="scientific">Lepidopterella palustris CBS 459.81</name>
    <dbReference type="NCBI Taxonomy" id="1314670"/>
    <lineage>
        <taxon>Eukaryota</taxon>
        <taxon>Fungi</taxon>
        <taxon>Dikarya</taxon>
        <taxon>Ascomycota</taxon>
        <taxon>Pezizomycotina</taxon>
        <taxon>Dothideomycetes</taxon>
        <taxon>Pleosporomycetidae</taxon>
        <taxon>Mytilinidiales</taxon>
        <taxon>Argynnaceae</taxon>
        <taxon>Lepidopterella</taxon>
    </lineage>
</organism>
<dbReference type="OrthoDB" id="5396252at2759"/>
<feature type="compositionally biased region" description="Polar residues" evidence="1">
    <location>
        <begin position="1"/>
        <end position="13"/>
    </location>
</feature>
<keyword evidence="3" id="KW-1185">Reference proteome</keyword>
<gene>
    <name evidence="2" type="ORF">K432DRAFT_383596</name>
</gene>
<dbReference type="PANTHER" id="PTHR42068">
    <property type="entry name" value="YALI0B18964P"/>
    <property type="match status" value="1"/>
</dbReference>
<feature type="region of interest" description="Disordered" evidence="1">
    <location>
        <begin position="856"/>
        <end position="902"/>
    </location>
</feature>
<feature type="region of interest" description="Disordered" evidence="1">
    <location>
        <begin position="485"/>
        <end position="523"/>
    </location>
</feature>
<feature type="compositionally biased region" description="Polar residues" evidence="1">
    <location>
        <begin position="330"/>
        <end position="340"/>
    </location>
</feature>
<feature type="region of interest" description="Disordered" evidence="1">
    <location>
        <begin position="363"/>
        <end position="408"/>
    </location>
</feature>
<feature type="compositionally biased region" description="Polar residues" evidence="1">
    <location>
        <begin position="447"/>
        <end position="458"/>
    </location>
</feature>
<name>A0A8E2JDX7_9PEZI</name>
<dbReference type="Proteomes" id="UP000250266">
    <property type="component" value="Unassembled WGS sequence"/>
</dbReference>
<evidence type="ECO:0000256" key="1">
    <source>
        <dbReference type="SAM" id="MobiDB-lite"/>
    </source>
</evidence>
<accession>A0A8E2JDX7</accession>